<evidence type="ECO:0000256" key="3">
    <source>
        <dbReference type="ARBA" id="ARBA00018534"/>
    </source>
</evidence>
<comment type="function">
    <text evidence="1">Probable component of the endoplasmic reticulum-associated degradation (ERAD) pathway.</text>
</comment>
<dbReference type="PANTHER" id="PTHR38425:SF1">
    <property type="entry name" value="LONG CHRONOLOGICAL LIFESPAN PROTEIN 2"/>
    <property type="match status" value="1"/>
</dbReference>
<evidence type="ECO:0000256" key="1">
    <source>
        <dbReference type="ARBA" id="ARBA00002208"/>
    </source>
</evidence>
<evidence type="ECO:0000313" key="7">
    <source>
        <dbReference type="EMBL" id="KAL1847227.1"/>
    </source>
</evidence>
<feature type="signal peptide" evidence="6">
    <location>
        <begin position="1"/>
        <end position="19"/>
    </location>
</feature>
<dbReference type="CDD" id="cd23996">
    <property type="entry name" value="LCL2-like"/>
    <property type="match status" value="1"/>
</dbReference>
<evidence type="ECO:0000256" key="5">
    <source>
        <dbReference type="SAM" id="MobiDB-lite"/>
    </source>
</evidence>
<evidence type="ECO:0000256" key="4">
    <source>
        <dbReference type="ARBA" id="ARBA00022729"/>
    </source>
</evidence>
<reference evidence="7 8" key="1">
    <citation type="journal article" date="2024" name="IMA Fungus">
        <title>IMA Genome - F19 : A genome assembly and annotation guide to empower mycologists, including annotated draft genome sequences of Ceratocystis pirilliformis, Diaporthe australafricana, Fusarium ophioides, Paecilomyces lecythidis, and Sporothrix stenoceras.</title>
        <authorList>
            <person name="Aylward J."/>
            <person name="Wilson A.M."/>
            <person name="Visagie C.M."/>
            <person name="Spraker J."/>
            <person name="Barnes I."/>
            <person name="Buitendag C."/>
            <person name="Ceriani C."/>
            <person name="Del Mar Angel L."/>
            <person name="du Plessis D."/>
            <person name="Fuchs T."/>
            <person name="Gasser K."/>
            <person name="Kramer D."/>
            <person name="Li W."/>
            <person name="Munsamy K."/>
            <person name="Piso A."/>
            <person name="Price J.L."/>
            <person name="Sonnekus B."/>
            <person name="Thomas C."/>
            <person name="van der Nest A."/>
            <person name="van Dijk A."/>
            <person name="van Heerden A."/>
            <person name="van Vuuren N."/>
            <person name="Yilmaz N."/>
            <person name="Duong T.A."/>
            <person name="van der Merwe N.A."/>
            <person name="Wingfield M.J."/>
            <person name="Wingfield B.D."/>
        </authorList>
    </citation>
    <scope>NUCLEOTIDE SEQUENCE [LARGE SCALE GENOMIC DNA]</scope>
    <source>
        <strain evidence="7 8">CMW 18300</strain>
    </source>
</reference>
<keyword evidence="4 6" id="KW-0732">Signal</keyword>
<feature type="chain" id="PRO_5045324723" description="Long chronological lifespan protein 2" evidence="6">
    <location>
        <begin position="20"/>
        <end position="135"/>
    </location>
</feature>
<evidence type="ECO:0000256" key="2">
    <source>
        <dbReference type="ARBA" id="ARBA00010545"/>
    </source>
</evidence>
<keyword evidence="8" id="KW-1185">Reference proteome</keyword>
<dbReference type="PANTHER" id="PTHR38425">
    <property type="entry name" value="LONG CHRONOLOGICAL LIFESPAN PROTEIN 2"/>
    <property type="match status" value="1"/>
</dbReference>
<evidence type="ECO:0000256" key="6">
    <source>
        <dbReference type="SAM" id="SignalP"/>
    </source>
</evidence>
<dbReference type="Proteomes" id="UP001583177">
    <property type="component" value="Unassembled WGS sequence"/>
</dbReference>
<name>A0ABR3VWU6_9PEZI</name>
<dbReference type="InterPro" id="IPR034543">
    <property type="entry name" value="LCL2"/>
</dbReference>
<feature type="region of interest" description="Disordered" evidence="5">
    <location>
        <begin position="32"/>
        <end position="54"/>
    </location>
</feature>
<sequence length="135" mass="14873">MRQQFLLSLLFALLGTVSAQFNFFEQMFGGQGGGGGGQHHQQQQQNAPSDSSWYRAQVDREKDKANDNGVTAHCENYLCPDTLACVHFPHHCPCAWPSHEDKLELADGQRVCVSKGGFKAGEAARKIELARKGLL</sequence>
<comment type="similarity">
    <text evidence="2">Belongs to the LCL2 family.</text>
</comment>
<comment type="caution">
    <text evidence="7">The sequence shown here is derived from an EMBL/GenBank/DDBJ whole genome shotgun (WGS) entry which is preliminary data.</text>
</comment>
<proteinExistence type="inferred from homology"/>
<protein>
    <recommendedName>
        <fullName evidence="3">Long chronological lifespan protein 2</fullName>
    </recommendedName>
</protein>
<organism evidence="7 8">
    <name type="scientific">Diaporthe australafricana</name>
    <dbReference type="NCBI Taxonomy" id="127596"/>
    <lineage>
        <taxon>Eukaryota</taxon>
        <taxon>Fungi</taxon>
        <taxon>Dikarya</taxon>
        <taxon>Ascomycota</taxon>
        <taxon>Pezizomycotina</taxon>
        <taxon>Sordariomycetes</taxon>
        <taxon>Sordariomycetidae</taxon>
        <taxon>Diaporthales</taxon>
        <taxon>Diaporthaceae</taxon>
        <taxon>Diaporthe</taxon>
    </lineage>
</organism>
<accession>A0ABR3VWU6</accession>
<gene>
    <name evidence="7" type="primary">LCL2</name>
    <name evidence="7" type="ORF">Daus18300_014021</name>
</gene>
<dbReference type="EMBL" id="JAWRVE010000248">
    <property type="protein sequence ID" value="KAL1847227.1"/>
    <property type="molecule type" value="Genomic_DNA"/>
</dbReference>
<evidence type="ECO:0000313" key="8">
    <source>
        <dbReference type="Proteomes" id="UP001583177"/>
    </source>
</evidence>